<dbReference type="AlphaFoldDB" id="A0A4U0XLD1"/>
<evidence type="ECO:0000313" key="2">
    <source>
        <dbReference type="Proteomes" id="UP000309340"/>
    </source>
</evidence>
<protein>
    <recommendedName>
        <fullName evidence="3">Methyltransferase domain-containing protein</fullName>
    </recommendedName>
</protein>
<organism evidence="1 2">
    <name type="scientific">Friedmanniomyces simplex</name>
    <dbReference type="NCBI Taxonomy" id="329884"/>
    <lineage>
        <taxon>Eukaryota</taxon>
        <taxon>Fungi</taxon>
        <taxon>Dikarya</taxon>
        <taxon>Ascomycota</taxon>
        <taxon>Pezizomycotina</taxon>
        <taxon>Dothideomycetes</taxon>
        <taxon>Dothideomycetidae</taxon>
        <taxon>Mycosphaerellales</taxon>
        <taxon>Teratosphaeriaceae</taxon>
        <taxon>Friedmanniomyces</taxon>
    </lineage>
</organism>
<dbReference type="Pfam" id="PF13489">
    <property type="entry name" value="Methyltransf_23"/>
    <property type="match status" value="1"/>
</dbReference>
<keyword evidence="2" id="KW-1185">Reference proteome</keyword>
<dbReference type="GO" id="GO:0008168">
    <property type="term" value="F:methyltransferase activity"/>
    <property type="evidence" value="ECO:0007669"/>
    <property type="project" value="TreeGrafter"/>
</dbReference>
<dbReference type="Proteomes" id="UP000309340">
    <property type="component" value="Unassembled WGS sequence"/>
</dbReference>
<gene>
    <name evidence="1" type="ORF">B0A55_03580</name>
</gene>
<dbReference type="CDD" id="cd02440">
    <property type="entry name" value="AdoMet_MTases"/>
    <property type="match status" value="1"/>
</dbReference>
<dbReference type="OrthoDB" id="2013972at2759"/>
<dbReference type="PANTHER" id="PTHR43591">
    <property type="entry name" value="METHYLTRANSFERASE"/>
    <property type="match status" value="1"/>
</dbReference>
<proteinExistence type="predicted"/>
<dbReference type="EMBL" id="NAJQ01000146">
    <property type="protein sequence ID" value="TKA77097.1"/>
    <property type="molecule type" value="Genomic_DNA"/>
</dbReference>
<evidence type="ECO:0008006" key="3">
    <source>
        <dbReference type="Google" id="ProtNLM"/>
    </source>
</evidence>
<comment type="caution">
    <text evidence="1">The sequence shown here is derived from an EMBL/GenBank/DDBJ whole genome shotgun (WGS) entry which is preliminary data.</text>
</comment>
<dbReference type="SUPFAM" id="SSF53335">
    <property type="entry name" value="S-adenosyl-L-methionine-dependent methyltransferases"/>
    <property type="match status" value="1"/>
</dbReference>
<dbReference type="STRING" id="329884.A0A4U0XLD1"/>
<evidence type="ECO:0000313" key="1">
    <source>
        <dbReference type="EMBL" id="TKA77097.1"/>
    </source>
</evidence>
<dbReference type="InterPro" id="IPR029063">
    <property type="entry name" value="SAM-dependent_MTases_sf"/>
</dbReference>
<dbReference type="Gene3D" id="3.40.50.150">
    <property type="entry name" value="Vaccinia Virus protein VP39"/>
    <property type="match status" value="1"/>
</dbReference>
<accession>A0A4U0XLD1</accession>
<reference evidence="1 2" key="1">
    <citation type="submission" date="2017-03" db="EMBL/GenBank/DDBJ databases">
        <title>Genomes of endolithic fungi from Antarctica.</title>
        <authorList>
            <person name="Coleine C."/>
            <person name="Masonjones S."/>
            <person name="Stajich J.E."/>
        </authorList>
    </citation>
    <scope>NUCLEOTIDE SEQUENCE [LARGE SCALE GENOMIC DNA]</scope>
    <source>
        <strain evidence="1 2">CCFEE 5184</strain>
    </source>
</reference>
<sequence length="305" mass="34909">MAQSNTYKYENGRRYQAYKDDGTYLLPHDEPEYLRLNTQHVLLRMCTDGQLALAPLAPDKPIMVLDIGTGTGIWAREFVDEYPQATVVGVDLSLPETDDLPARLEMRTGDLEADWSTFLPDEEKFDYIHARMFCAAIKDPRRMLQQAVKHLKPGGWFEWQELHTRIFCACPDVLDIDKCRHSCYWEAQQKLAAGIAKFGIDLWKGAALQPLFDQGGLYQNHQVVTTTPVGCWPEDKVDKEKGLLRRQVLLQGMESLYMGPLTKGLGMEKAEVDELLEKVRGELRADEARHYLKFHTYYGRKPTPG</sequence>
<name>A0A4U0XLD1_9PEZI</name>
<dbReference type="PANTHER" id="PTHR43591:SF24">
    <property type="entry name" value="2-METHOXY-6-POLYPRENYL-1,4-BENZOQUINOL METHYLASE, MITOCHONDRIAL"/>
    <property type="match status" value="1"/>
</dbReference>